<gene>
    <name evidence="2" type="ORF">HZY85_02470</name>
</gene>
<dbReference type="RefSeq" id="WP_179940529.1">
    <property type="nucleotide sequence ID" value="NZ_JACBYF010000003.1"/>
</dbReference>
<dbReference type="SUPFAM" id="SSF51182">
    <property type="entry name" value="RmlC-like cupins"/>
    <property type="match status" value="1"/>
</dbReference>
<dbReference type="EMBL" id="JACBYF010000003">
    <property type="protein sequence ID" value="NYS47057.1"/>
    <property type="molecule type" value="Genomic_DNA"/>
</dbReference>
<dbReference type="PANTHER" id="PTHR33387">
    <property type="entry name" value="RMLC-LIKE JELLY ROLL FOLD PROTEIN"/>
    <property type="match status" value="1"/>
</dbReference>
<comment type="caution">
    <text evidence="2">The sequence shown here is derived from an EMBL/GenBank/DDBJ whole genome shotgun (WGS) entry which is preliminary data.</text>
</comment>
<evidence type="ECO:0000313" key="2">
    <source>
        <dbReference type="EMBL" id="NYS47057.1"/>
    </source>
</evidence>
<evidence type="ECO:0000313" key="3">
    <source>
        <dbReference type="Proteomes" id="UP000531840"/>
    </source>
</evidence>
<dbReference type="Gene3D" id="2.60.120.10">
    <property type="entry name" value="Jelly Rolls"/>
    <property type="match status" value="1"/>
</dbReference>
<protein>
    <submittedName>
        <fullName evidence="2">Cupin domain-containing protein</fullName>
    </submittedName>
</protein>
<dbReference type="InterPro" id="IPR009327">
    <property type="entry name" value="Cupin_DUF985"/>
</dbReference>
<dbReference type="Pfam" id="PF06172">
    <property type="entry name" value="Cupin_5"/>
    <property type="match status" value="1"/>
</dbReference>
<dbReference type="InterPro" id="IPR014710">
    <property type="entry name" value="RmlC-like_jellyroll"/>
</dbReference>
<dbReference type="Proteomes" id="UP000531840">
    <property type="component" value="Unassembled WGS sequence"/>
</dbReference>
<dbReference type="PANTHER" id="PTHR33387:SF3">
    <property type="entry name" value="DUF985 DOMAIN-CONTAINING PROTEIN"/>
    <property type="match status" value="1"/>
</dbReference>
<dbReference type="InterPro" id="IPR011051">
    <property type="entry name" value="RmlC_Cupin_sf"/>
</dbReference>
<dbReference type="InterPro" id="IPR039935">
    <property type="entry name" value="YML079W-like"/>
</dbReference>
<evidence type="ECO:0000259" key="1">
    <source>
        <dbReference type="Pfam" id="PF06172"/>
    </source>
</evidence>
<dbReference type="CDD" id="cd06121">
    <property type="entry name" value="cupin_YML079wp"/>
    <property type="match status" value="1"/>
</dbReference>
<accession>A0ABX2SXR1</accession>
<reference evidence="2 3" key="1">
    <citation type="submission" date="2020-07" db="EMBL/GenBank/DDBJ databases">
        <title>MOT database genomes.</title>
        <authorList>
            <person name="Joseph S."/>
            <person name="Aduse-Opoku J."/>
            <person name="Hashim A."/>
            <person name="Wade W."/>
            <person name="Curtis M."/>
        </authorList>
    </citation>
    <scope>NUCLEOTIDE SEQUENCE [LARGE SCALE GENOMIC DNA]</scope>
    <source>
        <strain evidence="2 3">CIP 106318</strain>
    </source>
</reference>
<feature type="domain" description="DUF985" evidence="1">
    <location>
        <begin position="6"/>
        <end position="140"/>
    </location>
</feature>
<proteinExistence type="predicted"/>
<sequence length="165" mass="18906">MEDYKYYVEKLELLPHVEGGFYRQTYLTDEKVALEDGRVRHLSSSILFLLTASNPSHFHRLKSDEIWFYHGGSSLTVHILTEEGKYKKVSLGFGEGEVLQYTVPKGAIFGSTVESTNKDDFSIVSCVVSPAFSFEDFELFTKKELLEKYPDEKEIIDKLAYEKLG</sequence>
<keyword evidence="3" id="KW-1185">Reference proteome</keyword>
<name>A0ABX2SXR1_9BACL</name>
<organism evidence="2 3">
    <name type="scientific">Gemelliphila palaticanis</name>
    <dbReference type="NCBI Taxonomy" id="81950"/>
    <lineage>
        <taxon>Bacteria</taxon>
        <taxon>Bacillati</taxon>
        <taxon>Bacillota</taxon>
        <taxon>Bacilli</taxon>
        <taxon>Bacillales</taxon>
        <taxon>Gemellaceae</taxon>
        <taxon>Gemelliphila</taxon>
    </lineage>
</organism>